<protein>
    <submittedName>
        <fullName evidence="2">Uncharacterized protein</fullName>
    </submittedName>
</protein>
<reference evidence="2" key="1">
    <citation type="submission" date="2009-05" db="EMBL/GenBank/DDBJ databases">
        <authorList>
            <person name="Harkins D.M."/>
            <person name="DeShazer D."/>
            <person name="Woods D.E."/>
            <person name="Brinkac L.M."/>
            <person name="Brown K.A."/>
            <person name="Hung G.C."/>
            <person name="Tuanyok A."/>
            <person name="Zhang B."/>
            <person name="Nierman W.C."/>
        </authorList>
    </citation>
    <scope>NUCLEOTIDE SEQUENCE [LARGE SCALE GENOMIC DNA]</scope>
    <source>
        <strain evidence="2">1710a</strain>
    </source>
</reference>
<dbReference type="HOGENOM" id="CLU_3306112_0_0_4"/>
<dbReference type="EMBL" id="CM000832">
    <property type="protein sequence ID" value="EET09692.1"/>
    <property type="molecule type" value="Genomic_DNA"/>
</dbReference>
<dbReference type="AlphaFoldDB" id="A0A0E1WJ75"/>
<proteinExistence type="predicted"/>
<organism evidence="2">
    <name type="scientific">Burkholderia pseudomallei 1710a</name>
    <dbReference type="NCBI Taxonomy" id="320371"/>
    <lineage>
        <taxon>Bacteria</taxon>
        <taxon>Pseudomonadati</taxon>
        <taxon>Pseudomonadota</taxon>
        <taxon>Betaproteobacteria</taxon>
        <taxon>Burkholderiales</taxon>
        <taxon>Burkholderiaceae</taxon>
        <taxon>Burkholderia</taxon>
        <taxon>pseudomallei group</taxon>
    </lineage>
</organism>
<sequence length="39" mass="4253">MAANRREPAARFSSSTNQAVSDAAKDIENFLPTLLPSFQ</sequence>
<gene>
    <name evidence="2" type="ORF">BURPS1710A_3480</name>
</gene>
<name>A0A0E1WJ75_BURPE</name>
<evidence type="ECO:0000313" key="2">
    <source>
        <dbReference type="EMBL" id="EET09692.1"/>
    </source>
</evidence>
<dbReference type="Proteomes" id="UP000001812">
    <property type="component" value="Chromosome I"/>
</dbReference>
<feature type="region of interest" description="Disordered" evidence="1">
    <location>
        <begin position="1"/>
        <end position="20"/>
    </location>
</feature>
<evidence type="ECO:0000256" key="1">
    <source>
        <dbReference type="SAM" id="MobiDB-lite"/>
    </source>
</evidence>
<accession>A0A0E1WJ75</accession>